<protein>
    <recommendedName>
        <fullName evidence="4">fumarylacetoacetase</fullName>
        <ecNumber evidence="4">3.7.1.2</ecNumber>
    </recommendedName>
</protein>
<reference evidence="14" key="1">
    <citation type="journal article" date="2019" name="Int. J. Syst. Evol. Microbiol.">
        <title>The Global Catalogue of Microorganisms (GCM) 10K type strain sequencing project: providing services to taxonomists for standard genome sequencing and annotation.</title>
        <authorList>
            <consortium name="The Broad Institute Genomics Platform"/>
            <consortium name="The Broad Institute Genome Sequencing Center for Infectious Disease"/>
            <person name="Wu L."/>
            <person name="Ma J."/>
        </authorList>
    </citation>
    <scope>NUCLEOTIDE SEQUENCE [LARGE SCALE GENOMIC DNA]</scope>
    <source>
        <strain evidence="14">KCTC 52042</strain>
    </source>
</reference>
<dbReference type="SUPFAM" id="SSF56529">
    <property type="entry name" value="FAH"/>
    <property type="match status" value="1"/>
</dbReference>
<evidence type="ECO:0000256" key="4">
    <source>
        <dbReference type="ARBA" id="ARBA00012094"/>
    </source>
</evidence>
<evidence type="ECO:0000256" key="6">
    <source>
        <dbReference type="ARBA" id="ARBA00022801"/>
    </source>
</evidence>
<dbReference type="Gene3D" id="2.30.30.230">
    <property type="entry name" value="Fumarylacetoacetase, N-terminal domain"/>
    <property type="match status" value="1"/>
</dbReference>
<keyword evidence="6 13" id="KW-0378">Hydrolase</keyword>
<evidence type="ECO:0000256" key="7">
    <source>
        <dbReference type="ARBA" id="ARBA00022837"/>
    </source>
</evidence>
<dbReference type="GO" id="GO:0004334">
    <property type="term" value="F:fumarylacetoacetase activity"/>
    <property type="evidence" value="ECO:0007669"/>
    <property type="project" value="UniProtKB-EC"/>
</dbReference>
<keyword evidence="5" id="KW-0479">Metal-binding</keyword>
<feature type="domain" description="Fumarylacetoacetase-like C-terminal" evidence="11">
    <location>
        <begin position="143"/>
        <end position="411"/>
    </location>
</feature>
<keyword evidence="7" id="KW-0106">Calcium</keyword>
<evidence type="ECO:0000256" key="3">
    <source>
        <dbReference type="ARBA" id="ARBA00004782"/>
    </source>
</evidence>
<feature type="domain" description="Fumarylacetoacetase N-terminal" evidence="12">
    <location>
        <begin position="33"/>
        <end position="136"/>
    </location>
</feature>
<dbReference type="SUPFAM" id="SSF63433">
    <property type="entry name" value="Fumarylacetoacetate hydrolase, FAH, N-terminal domain"/>
    <property type="match status" value="1"/>
</dbReference>
<name>A0ABW5JH56_9BACT</name>
<comment type="cofactor">
    <cofactor evidence="1">
        <name>Ca(2+)</name>
        <dbReference type="ChEBI" id="CHEBI:29108"/>
    </cofactor>
</comment>
<evidence type="ECO:0000256" key="1">
    <source>
        <dbReference type="ARBA" id="ARBA00001913"/>
    </source>
</evidence>
<proteinExistence type="predicted"/>
<evidence type="ECO:0000259" key="12">
    <source>
        <dbReference type="Pfam" id="PF09298"/>
    </source>
</evidence>
<dbReference type="Proteomes" id="UP001597460">
    <property type="component" value="Unassembled WGS sequence"/>
</dbReference>
<dbReference type="Pfam" id="PF01557">
    <property type="entry name" value="FAA_hydrolase"/>
    <property type="match status" value="1"/>
</dbReference>
<gene>
    <name evidence="13" type="primary">fahA</name>
    <name evidence="13" type="ORF">ACFSVN_02790</name>
</gene>
<dbReference type="InterPro" id="IPR036462">
    <property type="entry name" value="Fumarylacetoacetase_N_sf"/>
</dbReference>
<dbReference type="NCBIfam" id="TIGR01266">
    <property type="entry name" value="fum_ac_acetase"/>
    <property type="match status" value="1"/>
</dbReference>
<dbReference type="InterPro" id="IPR036663">
    <property type="entry name" value="Fumarylacetoacetase_C_sf"/>
</dbReference>
<accession>A0ABW5JH56</accession>
<dbReference type="EMBL" id="JBHULI010000003">
    <property type="protein sequence ID" value="MFD2531367.1"/>
    <property type="molecule type" value="Genomic_DNA"/>
</dbReference>
<keyword evidence="10" id="KW-0585">Phenylalanine catabolism</keyword>
<comment type="pathway">
    <text evidence="3">Amino-acid degradation; L-phenylalanine degradation; acetoacetate and fumarate from L-phenylalanine: step 6/6.</text>
</comment>
<sequence>MLIIEHLISKALIPEKMLRSFIPVSTDSHFPIQNLPYGAYRTEHGEIHLCSALGDHIIDLFVLDEEGFFDGPELNDQFAFQDSTLNYFMSLGKAAWMEARQTLQHVLSEDTPTLRDSKLLRERVFKKREEIELTMPVQIGDYTDFYSSEQHARNVGSMFRDPENALLPNWKHLPVGYHGRASSIVLSGTSLHRPKGQTIPKDSEQPIFGPSKNLDFELEVGFLTGPGNALGKPIPIDEADDHIFGLVLVNDWSARDIQKWEYQPLGPFLAKNWATSISPWVVTTEALRPFETQAPEQEPQPLPYLEQKKRTTFDIQLEVFLKTEQSETAHKICTTNFKHLYWSMGQQLAHHTITGCNVQPGDLYGSGTISGPTEDSYGSMLELAWKGTKPLKLPSGEERTFLEDGDEVIMTGFAQGEDYRVGFGEVKGKILPPL</sequence>
<evidence type="ECO:0000256" key="2">
    <source>
        <dbReference type="ARBA" id="ARBA00001946"/>
    </source>
</evidence>
<evidence type="ECO:0000313" key="14">
    <source>
        <dbReference type="Proteomes" id="UP001597460"/>
    </source>
</evidence>
<dbReference type="PANTHER" id="PTHR43069">
    <property type="entry name" value="FUMARYLACETOACETASE"/>
    <property type="match status" value="1"/>
</dbReference>
<dbReference type="Pfam" id="PF09298">
    <property type="entry name" value="FAA_hydrolase_N"/>
    <property type="match status" value="1"/>
</dbReference>
<dbReference type="InterPro" id="IPR005959">
    <property type="entry name" value="Fumarylacetoacetase"/>
</dbReference>
<keyword evidence="9" id="KW-0828">Tyrosine catabolism</keyword>
<evidence type="ECO:0000256" key="10">
    <source>
        <dbReference type="ARBA" id="ARBA00023232"/>
    </source>
</evidence>
<comment type="cofactor">
    <cofactor evidence="2">
        <name>Mg(2+)</name>
        <dbReference type="ChEBI" id="CHEBI:18420"/>
    </cofactor>
</comment>
<evidence type="ECO:0000256" key="8">
    <source>
        <dbReference type="ARBA" id="ARBA00022842"/>
    </source>
</evidence>
<evidence type="ECO:0000256" key="9">
    <source>
        <dbReference type="ARBA" id="ARBA00022878"/>
    </source>
</evidence>
<keyword evidence="8" id="KW-0460">Magnesium</keyword>
<dbReference type="RefSeq" id="WP_390298284.1">
    <property type="nucleotide sequence ID" value="NZ_JBHULI010000003.1"/>
</dbReference>
<evidence type="ECO:0000256" key="5">
    <source>
        <dbReference type="ARBA" id="ARBA00022723"/>
    </source>
</evidence>
<dbReference type="InterPro" id="IPR015377">
    <property type="entry name" value="Fumarylacetoacetase_N"/>
</dbReference>
<dbReference type="Gene3D" id="3.90.850.10">
    <property type="entry name" value="Fumarylacetoacetase-like, C-terminal domain"/>
    <property type="match status" value="1"/>
</dbReference>
<dbReference type="PANTHER" id="PTHR43069:SF2">
    <property type="entry name" value="FUMARYLACETOACETASE"/>
    <property type="match status" value="1"/>
</dbReference>
<dbReference type="EC" id="3.7.1.2" evidence="4"/>
<comment type="caution">
    <text evidence="13">The sequence shown here is derived from an EMBL/GenBank/DDBJ whole genome shotgun (WGS) entry which is preliminary data.</text>
</comment>
<evidence type="ECO:0000259" key="11">
    <source>
        <dbReference type="Pfam" id="PF01557"/>
    </source>
</evidence>
<keyword evidence="14" id="KW-1185">Reference proteome</keyword>
<dbReference type="InterPro" id="IPR011234">
    <property type="entry name" value="Fumarylacetoacetase-like_C"/>
</dbReference>
<evidence type="ECO:0000313" key="13">
    <source>
        <dbReference type="EMBL" id="MFD2531367.1"/>
    </source>
</evidence>
<organism evidence="13 14">
    <name type="scientific">Gracilimonas halophila</name>
    <dbReference type="NCBI Taxonomy" id="1834464"/>
    <lineage>
        <taxon>Bacteria</taxon>
        <taxon>Pseudomonadati</taxon>
        <taxon>Balneolota</taxon>
        <taxon>Balneolia</taxon>
        <taxon>Balneolales</taxon>
        <taxon>Balneolaceae</taxon>
        <taxon>Gracilimonas</taxon>
    </lineage>
</organism>